<dbReference type="AlphaFoldDB" id="A0A238BKA8"/>
<organism evidence="5 6">
    <name type="scientific">Onchocerca flexuosa</name>
    <dbReference type="NCBI Taxonomy" id="387005"/>
    <lineage>
        <taxon>Eukaryota</taxon>
        <taxon>Metazoa</taxon>
        <taxon>Ecdysozoa</taxon>
        <taxon>Nematoda</taxon>
        <taxon>Chromadorea</taxon>
        <taxon>Rhabditida</taxon>
        <taxon>Spirurina</taxon>
        <taxon>Spiruromorpha</taxon>
        <taxon>Filarioidea</taxon>
        <taxon>Onchocercidae</taxon>
        <taxon>Onchocerca</taxon>
    </lineage>
</organism>
<dbReference type="EMBL" id="KZ270598">
    <property type="protein sequence ID" value="OZC05643.1"/>
    <property type="molecule type" value="Genomic_DNA"/>
</dbReference>
<dbReference type="GO" id="GO:0005634">
    <property type="term" value="C:nucleus"/>
    <property type="evidence" value="ECO:0007669"/>
    <property type="project" value="TreeGrafter"/>
</dbReference>
<evidence type="ECO:0000256" key="1">
    <source>
        <dbReference type="ARBA" id="ARBA00022468"/>
    </source>
</evidence>
<evidence type="ECO:0000313" key="6">
    <source>
        <dbReference type="Proteomes" id="UP000242913"/>
    </source>
</evidence>
<feature type="compositionally biased region" description="Polar residues" evidence="4">
    <location>
        <begin position="57"/>
        <end position="74"/>
    </location>
</feature>
<keyword evidence="2" id="KW-0433">Leucine-rich repeat</keyword>
<dbReference type="InterPro" id="IPR032675">
    <property type="entry name" value="LRR_dom_sf"/>
</dbReference>
<evidence type="ECO:0000256" key="2">
    <source>
        <dbReference type="ARBA" id="ARBA00022614"/>
    </source>
</evidence>
<protein>
    <submittedName>
        <fullName evidence="5">Leucine Rich repeat-containing domain protein</fullName>
    </submittedName>
</protein>
<dbReference type="PANTHER" id="PTHR24113:SF12">
    <property type="entry name" value="RAN GTPASE-ACTIVATING PROTEIN 1"/>
    <property type="match status" value="1"/>
</dbReference>
<dbReference type="Gene3D" id="3.80.10.10">
    <property type="entry name" value="Ribonuclease Inhibitor"/>
    <property type="match status" value="1"/>
</dbReference>
<evidence type="ECO:0000256" key="3">
    <source>
        <dbReference type="ARBA" id="ARBA00022737"/>
    </source>
</evidence>
<dbReference type="Proteomes" id="UP000242913">
    <property type="component" value="Unassembled WGS sequence"/>
</dbReference>
<proteinExistence type="predicted"/>
<dbReference type="SUPFAM" id="SSF52047">
    <property type="entry name" value="RNI-like"/>
    <property type="match status" value="1"/>
</dbReference>
<keyword evidence="1" id="KW-0343">GTPase activation</keyword>
<accession>A0A238BKA8</accession>
<name>A0A238BKA8_9BILA</name>
<dbReference type="GO" id="GO:0006913">
    <property type="term" value="P:nucleocytoplasmic transport"/>
    <property type="evidence" value="ECO:0007669"/>
    <property type="project" value="TreeGrafter"/>
</dbReference>
<dbReference type="PANTHER" id="PTHR24113">
    <property type="entry name" value="RAN GTPASE-ACTIVATING PROTEIN 1"/>
    <property type="match status" value="1"/>
</dbReference>
<gene>
    <name evidence="5" type="ORF">X798_07383</name>
</gene>
<feature type="region of interest" description="Disordered" evidence="4">
    <location>
        <begin position="21"/>
        <end position="81"/>
    </location>
</feature>
<dbReference type="GO" id="GO:0048471">
    <property type="term" value="C:perinuclear region of cytoplasm"/>
    <property type="evidence" value="ECO:0007669"/>
    <property type="project" value="TreeGrafter"/>
</dbReference>
<feature type="compositionally biased region" description="Polar residues" evidence="4">
    <location>
        <begin position="25"/>
        <end position="37"/>
    </location>
</feature>
<evidence type="ECO:0000313" key="5">
    <source>
        <dbReference type="EMBL" id="OZC05643.1"/>
    </source>
</evidence>
<dbReference type="GO" id="GO:0005829">
    <property type="term" value="C:cytosol"/>
    <property type="evidence" value="ECO:0007669"/>
    <property type="project" value="TreeGrafter"/>
</dbReference>
<evidence type="ECO:0000256" key="4">
    <source>
        <dbReference type="SAM" id="MobiDB-lite"/>
    </source>
</evidence>
<dbReference type="GO" id="GO:0031267">
    <property type="term" value="F:small GTPase binding"/>
    <property type="evidence" value="ECO:0007669"/>
    <property type="project" value="TreeGrafter"/>
</dbReference>
<feature type="non-terminal residue" evidence="5">
    <location>
        <position position="499"/>
    </location>
</feature>
<sequence length="499" mass="54939">MKPDLSTDFCDELPCNLGSAVLSEPSITPESRQSKNNQLHEKDIGEDSDDDIVTISRPATRSMQHGSSSSTELQPSKRYGRGNSAVVSSLRDCRISLSSSSSSSNPSNVKNQIFIKIMIKKDDGTHLKTKGMPFASSCMIGDIRKRCKEELKGDVEYKSMTICHDNCELSDDTPIELVLADEKILECIISGCAKPTAAQIYTKRTRNLMADVLHALSVSTNGSLDLREMNIGQDDAVYAAVEVLQSNLLELYLDGNSLSTSFTDLISKVLRHLTLLNLPCCGLKSIYLRQLIGDYSVCDALNKLDLSYNNLSDNGSDYLATFISLCPNLTILKLACCNISQNVASGLIQKIKKITLLETLDLSFNSEINSDNASEIIQVCRNLKYLDLSCTAVSRIDNMPQMEGKLEIFKLSLNDLHNPDDIIQWSLSYCPNMLLLDLSATTAACSVIEICLKIKVDKMPFTTVLLADCSCLESNPEEIVDILKAALITSSTIRFQFSN</sequence>
<dbReference type="OrthoDB" id="4772757at2759"/>
<dbReference type="GO" id="GO:0005096">
    <property type="term" value="F:GTPase activator activity"/>
    <property type="evidence" value="ECO:0007669"/>
    <property type="project" value="UniProtKB-KW"/>
</dbReference>
<keyword evidence="3" id="KW-0677">Repeat</keyword>
<dbReference type="InterPro" id="IPR027038">
    <property type="entry name" value="RanGap"/>
</dbReference>
<reference evidence="5 6" key="1">
    <citation type="submission" date="2015-12" db="EMBL/GenBank/DDBJ databases">
        <title>Draft genome of the nematode, Onchocerca flexuosa.</title>
        <authorList>
            <person name="Mitreva M."/>
        </authorList>
    </citation>
    <scope>NUCLEOTIDE SEQUENCE [LARGE SCALE GENOMIC DNA]</scope>
    <source>
        <strain evidence="5">Red Deer</strain>
    </source>
</reference>
<keyword evidence="6" id="KW-1185">Reference proteome</keyword>